<dbReference type="Pfam" id="PF00535">
    <property type="entry name" value="Glycos_transf_2"/>
    <property type="match status" value="1"/>
</dbReference>
<reference evidence="2" key="2">
    <citation type="submission" date="2020-09" db="EMBL/GenBank/DDBJ databases">
        <authorList>
            <person name="Sun Q."/>
            <person name="Sedlacek I."/>
        </authorList>
    </citation>
    <scope>NUCLEOTIDE SEQUENCE</scope>
    <source>
        <strain evidence="2">CCM 7897</strain>
    </source>
</reference>
<accession>A0A917F8Y6</accession>
<dbReference type="InterPro" id="IPR001173">
    <property type="entry name" value="Glyco_trans_2-like"/>
</dbReference>
<sequence length="294" mass="33098">MVFPMKLVLIIPSFGRKEILHRLLMHLEGQRRPPDEVIVTAPDASHVPCYQPETYRLTHVYGARGLCAQRNRALALVEGRFDVITFFDDDFIPADDYILEAVRAFEAQPDYAVLMGNVLHDGARDAGLTFDQGCAILRRAERGPPLDHPPVEHPGAYGCNMSIRAALIGPRRFDERLVLYGWQEDIDFTSQLRGHGRIMRLAHLVGVHLGFKSGRVSGVRFGYSQIVNPIYLARKGTMPVRFASGLIARNVLSNLIRSIRPEPHVDRRGRLRGNLLGATHLLIGRIEPEYILKL</sequence>
<dbReference type="InterPro" id="IPR029044">
    <property type="entry name" value="Nucleotide-diphossugar_trans"/>
</dbReference>
<dbReference type="Proteomes" id="UP000606044">
    <property type="component" value="Unassembled WGS sequence"/>
</dbReference>
<dbReference type="GO" id="GO:0016740">
    <property type="term" value="F:transferase activity"/>
    <property type="evidence" value="ECO:0007669"/>
    <property type="project" value="UniProtKB-KW"/>
</dbReference>
<gene>
    <name evidence="2" type="ORF">GCM10007301_12260</name>
</gene>
<keyword evidence="3" id="KW-1185">Reference proteome</keyword>
<feature type="domain" description="Glycosyltransferase 2-like" evidence="1">
    <location>
        <begin position="9"/>
        <end position="123"/>
    </location>
</feature>
<dbReference type="EMBL" id="BMCT01000001">
    <property type="protein sequence ID" value="GGF54299.1"/>
    <property type="molecule type" value="Genomic_DNA"/>
</dbReference>
<organism evidence="2 3">
    <name type="scientific">Azorhizobium oxalatiphilum</name>
    <dbReference type="NCBI Taxonomy" id="980631"/>
    <lineage>
        <taxon>Bacteria</taxon>
        <taxon>Pseudomonadati</taxon>
        <taxon>Pseudomonadota</taxon>
        <taxon>Alphaproteobacteria</taxon>
        <taxon>Hyphomicrobiales</taxon>
        <taxon>Xanthobacteraceae</taxon>
        <taxon>Azorhizobium</taxon>
    </lineage>
</organism>
<name>A0A917F8Y6_9HYPH</name>
<dbReference type="SUPFAM" id="SSF53448">
    <property type="entry name" value="Nucleotide-diphospho-sugar transferases"/>
    <property type="match status" value="1"/>
</dbReference>
<reference evidence="2" key="1">
    <citation type="journal article" date="2014" name="Int. J. Syst. Evol. Microbiol.">
        <title>Complete genome sequence of Corynebacterium casei LMG S-19264T (=DSM 44701T), isolated from a smear-ripened cheese.</title>
        <authorList>
            <consortium name="US DOE Joint Genome Institute (JGI-PGF)"/>
            <person name="Walter F."/>
            <person name="Albersmeier A."/>
            <person name="Kalinowski J."/>
            <person name="Ruckert C."/>
        </authorList>
    </citation>
    <scope>NUCLEOTIDE SEQUENCE</scope>
    <source>
        <strain evidence="2">CCM 7897</strain>
    </source>
</reference>
<protein>
    <submittedName>
        <fullName evidence="2">Glycosyl transferase</fullName>
    </submittedName>
</protein>
<evidence type="ECO:0000313" key="3">
    <source>
        <dbReference type="Proteomes" id="UP000606044"/>
    </source>
</evidence>
<dbReference type="AlphaFoldDB" id="A0A917F8Y6"/>
<proteinExistence type="predicted"/>
<dbReference type="CDD" id="cd00761">
    <property type="entry name" value="Glyco_tranf_GTA_type"/>
    <property type="match status" value="1"/>
</dbReference>
<evidence type="ECO:0000313" key="2">
    <source>
        <dbReference type="EMBL" id="GGF54299.1"/>
    </source>
</evidence>
<dbReference type="Gene3D" id="3.90.550.10">
    <property type="entry name" value="Spore Coat Polysaccharide Biosynthesis Protein SpsA, Chain A"/>
    <property type="match status" value="1"/>
</dbReference>
<evidence type="ECO:0000259" key="1">
    <source>
        <dbReference type="Pfam" id="PF00535"/>
    </source>
</evidence>
<keyword evidence="2" id="KW-0808">Transferase</keyword>
<comment type="caution">
    <text evidence="2">The sequence shown here is derived from an EMBL/GenBank/DDBJ whole genome shotgun (WGS) entry which is preliminary data.</text>
</comment>